<comment type="subcellular location">
    <subcellularLocation>
        <location evidence="1">Fimbrium</location>
    </subcellularLocation>
</comment>
<sequence>MALFSVAAAHSVHSVDLAQSPLFLSNGATPNVMFVIDDSGSMHFEITPEDYRQDTAYIFPRADGVYGNTGYDQTADGNYQVPTVDDTNGYNALTRSPQYNKSYYDPSVTYLPWAKHDETLYPNANPRCARHNPENTGDCPGDGVSVNQNARNLTVENANYNGNAWRSCVRNVDETITCTSSSDAKTYWPATYFWHNGIGSEWDRNSYQKVEIRPSVATYTGHDRLDRDDCSLGVCSYEQEIQNFANWYTYYRSRTLAARAGIGRAFAEQGEDLRVGFGAINKGSSSVDGVDTGTIVNGVRAFSGEDREAFFTQLYERGVPTSGTPLRRALDDAGKYFSRMDDKGPWGANPGVDDEAAHLACRASYTILMTDGYWSGGGGNQASTSAARNNVDGTAGSEITGPDGASYTYSAESPFTDSHNNTLADVAMYYWNRDLRPELANKVPSKEGSINPAFWQHMVTFGVGFGVEGSVDKDDAFSAIKSGASITWPNPNNNPAKVDDLLHASVNGRGGFFSAADPQSFADELSGVLDNILGRSSGAASSVATTSTRLGTDTLIFQAAFNSFDWSGELKAIEVEADGSIGDLAWEVTDSDFPSPASRDIFTYSNGDGALFAWEPTGTVPGISDAQKSVLAGEDGDAMGALRLNWVRGLQTEGLRERGKLLGDIVNSSPVYAGRKKNHYHLLSAELGGARYLDYYTTSKQSRTEVVYVGANDGMLHGFDARDGDELFAYVPSGVYGALKDLSSPDYGTATLPHRYSVDGPLFVGDAYFGDASTGSWKNILVGTLGAGGKGLFVLDVTNPEGFDEDNVLFELTDADIPQLGNITGPPLVVPTADGWKIIVGNGYNSAGEQASLLVIDLENPTTETRVLTTNDSGDNGLAGASLLPNGRGEVVGAYAGDLQGNLWYFDLSSDDPADWGVGYEATSQGADGNDVTAKVPLFVARDPNGAVQPITSTPTLGLNEQMDNAVMVYFGTGSYLSSTDNVAGSTINSFYAIADQGAPVAGRGSLMQKVITSQENGVREVSNNASQTWWADKSGWYLDLTFGGSTTGERVISKPLLVYDRLLFPTLITSSDPCAFGGSGWQMELVAVGDRFIGHSIFGEDGKEVDYAIISYSQMIESGKKTFLPANDIKGDFKVEEGQSPPPANGRVSWRRF</sequence>
<evidence type="ECO:0000256" key="2">
    <source>
        <dbReference type="ARBA" id="ARBA00008387"/>
    </source>
</evidence>
<keyword evidence="4" id="KW-0479">Metal-binding</keyword>
<comment type="caution">
    <text evidence="8">The sequence shown here is derived from an EMBL/GenBank/DDBJ whole genome shotgun (WGS) entry which is preliminary data.</text>
</comment>
<evidence type="ECO:0000256" key="6">
    <source>
        <dbReference type="ARBA" id="ARBA00023263"/>
    </source>
</evidence>
<dbReference type="Pfam" id="PF05567">
    <property type="entry name" value="T4P_PilY1"/>
    <property type="match status" value="1"/>
</dbReference>
<accession>A0ABS3E5G0</accession>
<name>A0ABS3E5G0_9GAMM</name>
<gene>
    <name evidence="8" type="ORF">JF535_05710</name>
</gene>
<dbReference type="InterPro" id="IPR011047">
    <property type="entry name" value="Quinoprotein_ADH-like_sf"/>
</dbReference>
<proteinExistence type="inferred from homology"/>
<protein>
    <recommendedName>
        <fullName evidence="7">PilY1 beta-propeller domain-containing protein</fullName>
    </recommendedName>
</protein>
<keyword evidence="5" id="KW-0106">Calcium</keyword>
<dbReference type="RefSeq" id="WP_207000035.1">
    <property type="nucleotide sequence ID" value="NZ_JAEKJR010000001.1"/>
</dbReference>
<evidence type="ECO:0000313" key="8">
    <source>
        <dbReference type="EMBL" id="MBN8430349.1"/>
    </source>
</evidence>
<evidence type="ECO:0000256" key="4">
    <source>
        <dbReference type="ARBA" id="ARBA00022723"/>
    </source>
</evidence>
<evidence type="ECO:0000256" key="1">
    <source>
        <dbReference type="ARBA" id="ARBA00004561"/>
    </source>
</evidence>
<comment type="similarity">
    <text evidence="2">Belongs to the PilY1 family.</text>
</comment>
<evidence type="ECO:0000256" key="3">
    <source>
        <dbReference type="ARBA" id="ARBA00022558"/>
    </source>
</evidence>
<keyword evidence="6" id="KW-0281">Fimbrium</keyword>
<reference evidence="8 9" key="1">
    <citation type="submission" date="2020-12" db="EMBL/GenBank/DDBJ databases">
        <title>Oil enriched cultivation method for isolating marine PHA-producing bacteria.</title>
        <authorList>
            <person name="Zheng W."/>
            <person name="Yu S."/>
            <person name="Huang Y."/>
        </authorList>
    </citation>
    <scope>NUCLEOTIDE SEQUENCE [LARGE SCALE GENOMIC DNA]</scope>
    <source>
        <strain evidence="8 9">SN0-2</strain>
    </source>
</reference>
<dbReference type="InterPro" id="IPR008707">
    <property type="entry name" value="B-propeller_PilY1"/>
</dbReference>
<dbReference type="EMBL" id="JAEKJR010000001">
    <property type="protein sequence ID" value="MBN8430349.1"/>
    <property type="molecule type" value="Genomic_DNA"/>
</dbReference>
<dbReference type="SUPFAM" id="SSF50998">
    <property type="entry name" value="Quinoprotein alcohol dehydrogenase-like"/>
    <property type="match status" value="1"/>
</dbReference>
<keyword evidence="9" id="KW-1185">Reference proteome</keyword>
<organism evidence="8 9">
    <name type="scientific">Microbulbifer salipaludis</name>
    <dbReference type="NCBI Taxonomy" id="187980"/>
    <lineage>
        <taxon>Bacteria</taxon>
        <taxon>Pseudomonadati</taxon>
        <taxon>Pseudomonadota</taxon>
        <taxon>Gammaproteobacteria</taxon>
        <taxon>Cellvibrionales</taxon>
        <taxon>Microbulbiferaceae</taxon>
        <taxon>Microbulbifer</taxon>
    </lineage>
</organism>
<evidence type="ECO:0000256" key="5">
    <source>
        <dbReference type="ARBA" id="ARBA00022837"/>
    </source>
</evidence>
<evidence type="ECO:0000313" key="9">
    <source>
        <dbReference type="Proteomes" id="UP000664293"/>
    </source>
</evidence>
<evidence type="ECO:0000259" key="7">
    <source>
        <dbReference type="Pfam" id="PF05567"/>
    </source>
</evidence>
<feature type="domain" description="PilY1 beta-propeller" evidence="7">
    <location>
        <begin position="662"/>
        <end position="1013"/>
    </location>
</feature>
<keyword evidence="3" id="KW-1029">Fimbrium biogenesis</keyword>
<dbReference type="Proteomes" id="UP000664293">
    <property type="component" value="Unassembled WGS sequence"/>
</dbReference>